<sequence length="52" mass="6016">MRCARDMCGSHSDINRATVRIVAAIAFIWYQQTGDSFPPVINLYYEEEILFC</sequence>
<name>A0A0L7QPQ2_9HYME</name>
<accession>A0A0L7QPQ2</accession>
<dbReference type="AlphaFoldDB" id="A0A0L7QPQ2"/>
<evidence type="ECO:0000313" key="1">
    <source>
        <dbReference type="EMBL" id="KOC60456.1"/>
    </source>
</evidence>
<dbReference type="Proteomes" id="UP000053825">
    <property type="component" value="Unassembled WGS sequence"/>
</dbReference>
<protein>
    <submittedName>
        <fullName evidence="1">Uncharacterized protein</fullName>
    </submittedName>
</protein>
<keyword evidence="2" id="KW-1185">Reference proteome</keyword>
<dbReference type="EMBL" id="KQ414821">
    <property type="protein sequence ID" value="KOC60456.1"/>
    <property type="molecule type" value="Genomic_DNA"/>
</dbReference>
<organism evidence="1 2">
    <name type="scientific">Habropoda laboriosa</name>
    <dbReference type="NCBI Taxonomy" id="597456"/>
    <lineage>
        <taxon>Eukaryota</taxon>
        <taxon>Metazoa</taxon>
        <taxon>Ecdysozoa</taxon>
        <taxon>Arthropoda</taxon>
        <taxon>Hexapoda</taxon>
        <taxon>Insecta</taxon>
        <taxon>Pterygota</taxon>
        <taxon>Neoptera</taxon>
        <taxon>Endopterygota</taxon>
        <taxon>Hymenoptera</taxon>
        <taxon>Apocrita</taxon>
        <taxon>Aculeata</taxon>
        <taxon>Apoidea</taxon>
        <taxon>Anthophila</taxon>
        <taxon>Apidae</taxon>
        <taxon>Habropoda</taxon>
    </lineage>
</organism>
<evidence type="ECO:0000313" key="2">
    <source>
        <dbReference type="Proteomes" id="UP000053825"/>
    </source>
</evidence>
<gene>
    <name evidence="1" type="ORF">WH47_07464</name>
</gene>
<proteinExistence type="predicted"/>
<reference evidence="1 2" key="1">
    <citation type="submission" date="2015-07" db="EMBL/GenBank/DDBJ databases">
        <title>The genome of Habropoda laboriosa.</title>
        <authorList>
            <person name="Pan H."/>
            <person name="Kapheim K."/>
        </authorList>
    </citation>
    <scope>NUCLEOTIDE SEQUENCE [LARGE SCALE GENOMIC DNA]</scope>
    <source>
        <strain evidence="1">0110345459</strain>
    </source>
</reference>